<protein>
    <submittedName>
        <fullName evidence="1">Uncharacterized protein</fullName>
    </submittedName>
</protein>
<gene>
    <name evidence="1" type="ORF">LCGC14_1673840</name>
</gene>
<dbReference type="AlphaFoldDB" id="A0A0F9KQD7"/>
<comment type="caution">
    <text evidence="1">The sequence shown here is derived from an EMBL/GenBank/DDBJ whole genome shotgun (WGS) entry which is preliminary data.</text>
</comment>
<proteinExistence type="predicted"/>
<evidence type="ECO:0000313" key="1">
    <source>
        <dbReference type="EMBL" id="KKM17630.1"/>
    </source>
</evidence>
<name>A0A0F9KQD7_9ZZZZ</name>
<sequence>MFIMIFSAIIFLRLKEDTKEFSEKIYQQYSIHEMNVQKEQALQKEFTRQAFFS</sequence>
<accession>A0A0F9KQD7</accession>
<dbReference type="EMBL" id="LAZR01014408">
    <property type="protein sequence ID" value="KKM17630.1"/>
    <property type="molecule type" value="Genomic_DNA"/>
</dbReference>
<organism evidence="1">
    <name type="scientific">marine sediment metagenome</name>
    <dbReference type="NCBI Taxonomy" id="412755"/>
    <lineage>
        <taxon>unclassified sequences</taxon>
        <taxon>metagenomes</taxon>
        <taxon>ecological metagenomes</taxon>
    </lineage>
</organism>
<reference evidence="1" key="1">
    <citation type="journal article" date="2015" name="Nature">
        <title>Complex archaea that bridge the gap between prokaryotes and eukaryotes.</title>
        <authorList>
            <person name="Spang A."/>
            <person name="Saw J.H."/>
            <person name="Jorgensen S.L."/>
            <person name="Zaremba-Niedzwiedzka K."/>
            <person name="Martijn J."/>
            <person name="Lind A.E."/>
            <person name="van Eijk R."/>
            <person name="Schleper C."/>
            <person name="Guy L."/>
            <person name="Ettema T.J."/>
        </authorList>
    </citation>
    <scope>NUCLEOTIDE SEQUENCE</scope>
</reference>